<accession>A0ABV9LRQ9</accession>
<evidence type="ECO:0000313" key="3">
    <source>
        <dbReference type="EMBL" id="MFC4699171.1"/>
    </source>
</evidence>
<dbReference type="PANTHER" id="PTHR30204:SF90">
    <property type="entry name" value="HTH-TYPE TRANSCRIPTIONAL ACTIVATOR MTA"/>
    <property type="match status" value="1"/>
</dbReference>
<dbReference type="InterPro" id="IPR000551">
    <property type="entry name" value="MerR-type_HTH_dom"/>
</dbReference>
<comment type="caution">
    <text evidence="3">The sequence shown here is derived from an EMBL/GenBank/DDBJ whole genome shotgun (WGS) entry which is preliminary data.</text>
</comment>
<sequence>MAAKNLYTVGQLSKLMGVSVRTLHVYDQKGILMAKRGGNGYRFYTSYDAALLQQIIVYRQMDMSLQEIATIVHDENFDLLRALEKQRRLLIERRDNTDNMIKQIEVSIKMAKGEENFETILAGLPQDKIEEWKADLKNDEFGDAVFEAYGKISEDDIKDLKTEADDWTEKYLAVTHLPVSDEQVQKLMKDAYVIMNRMYYDTVDDFAGANYEFVKLACENGRVDKVVVDIYESYQKGMAKHYFDALEYFAEHTLQHDEEAFVHLR</sequence>
<feature type="domain" description="HTH merR-type" evidence="2">
    <location>
        <begin position="6"/>
        <end position="74"/>
    </location>
</feature>
<dbReference type="PANTHER" id="PTHR30204">
    <property type="entry name" value="REDOX-CYCLING DRUG-SENSING TRANSCRIPTIONAL ACTIVATOR SOXR"/>
    <property type="match status" value="1"/>
</dbReference>
<proteinExistence type="predicted"/>
<organism evidence="3 4">
    <name type="scientific">Glaciecola siphonariae</name>
    <dbReference type="NCBI Taxonomy" id="521012"/>
    <lineage>
        <taxon>Bacteria</taxon>
        <taxon>Pseudomonadati</taxon>
        <taxon>Pseudomonadota</taxon>
        <taxon>Gammaproteobacteria</taxon>
        <taxon>Alteromonadales</taxon>
        <taxon>Alteromonadaceae</taxon>
        <taxon>Glaciecola</taxon>
    </lineage>
</organism>
<keyword evidence="1" id="KW-0238">DNA-binding</keyword>
<dbReference type="InterPro" id="IPR047057">
    <property type="entry name" value="MerR_fam"/>
</dbReference>
<dbReference type="Pfam" id="PF07739">
    <property type="entry name" value="TipAS"/>
    <property type="match status" value="1"/>
</dbReference>
<name>A0ABV9LRQ9_9ALTE</name>
<evidence type="ECO:0000256" key="1">
    <source>
        <dbReference type="ARBA" id="ARBA00023125"/>
    </source>
</evidence>
<dbReference type="InterPro" id="IPR009061">
    <property type="entry name" value="DNA-bd_dom_put_sf"/>
</dbReference>
<dbReference type="Pfam" id="PF13411">
    <property type="entry name" value="MerR_1"/>
    <property type="match status" value="1"/>
</dbReference>
<keyword evidence="4" id="KW-1185">Reference proteome</keyword>
<dbReference type="SUPFAM" id="SSF46955">
    <property type="entry name" value="Putative DNA-binding domain"/>
    <property type="match status" value="1"/>
</dbReference>
<dbReference type="CDD" id="cd01106">
    <property type="entry name" value="HTH_TipAL-Mta"/>
    <property type="match status" value="1"/>
</dbReference>
<gene>
    <name evidence="3" type="ORF">ACFO4O_03250</name>
</gene>
<dbReference type="EMBL" id="JBHSGU010000002">
    <property type="protein sequence ID" value="MFC4699171.1"/>
    <property type="molecule type" value="Genomic_DNA"/>
</dbReference>
<reference evidence="4" key="1">
    <citation type="journal article" date="2019" name="Int. J. Syst. Evol. Microbiol.">
        <title>The Global Catalogue of Microorganisms (GCM) 10K type strain sequencing project: providing services to taxonomists for standard genome sequencing and annotation.</title>
        <authorList>
            <consortium name="The Broad Institute Genomics Platform"/>
            <consortium name="The Broad Institute Genome Sequencing Center for Infectious Disease"/>
            <person name="Wu L."/>
            <person name="Ma J."/>
        </authorList>
    </citation>
    <scope>NUCLEOTIDE SEQUENCE [LARGE SCALE GENOMIC DNA]</scope>
    <source>
        <strain evidence="4">KACC 12507</strain>
    </source>
</reference>
<dbReference type="RefSeq" id="WP_382405921.1">
    <property type="nucleotide sequence ID" value="NZ_JBHSGU010000002.1"/>
</dbReference>
<protein>
    <submittedName>
        <fullName evidence="3">MerR family transcriptional regulator</fullName>
    </submittedName>
</protein>
<evidence type="ECO:0000259" key="2">
    <source>
        <dbReference type="PROSITE" id="PS50937"/>
    </source>
</evidence>
<dbReference type="Gene3D" id="1.10.1660.10">
    <property type="match status" value="1"/>
</dbReference>
<dbReference type="PROSITE" id="PS50937">
    <property type="entry name" value="HTH_MERR_2"/>
    <property type="match status" value="1"/>
</dbReference>
<dbReference type="InterPro" id="IPR012925">
    <property type="entry name" value="TipAS_dom"/>
</dbReference>
<dbReference type="Proteomes" id="UP001595897">
    <property type="component" value="Unassembled WGS sequence"/>
</dbReference>
<evidence type="ECO:0000313" key="4">
    <source>
        <dbReference type="Proteomes" id="UP001595897"/>
    </source>
</evidence>
<dbReference type="SMART" id="SM00422">
    <property type="entry name" value="HTH_MERR"/>
    <property type="match status" value="1"/>
</dbReference>